<dbReference type="GO" id="GO:0008253">
    <property type="term" value="F:5'-nucleotidase activity"/>
    <property type="evidence" value="ECO:0007669"/>
    <property type="project" value="UniProtKB-EC"/>
</dbReference>
<gene>
    <name evidence="1" type="ORF">MARGE09_P3354</name>
</gene>
<evidence type="ECO:0000313" key="2">
    <source>
        <dbReference type="Proteomes" id="UP001320119"/>
    </source>
</evidence>
<dbReference type="GO" id="GO:0005829">
    <property type="term" value="C:cytosol"/>
    <property type="evidence" value="ECO:0007669"/>
    <property type="project" value="TreeGrafter"/>
</dbReference>
<organism evidence="1 2">
    <name type="scientific">Marinagarivorans cellulosilyticus</name>
    <dbReference type="NCBI Taxonomy" id="2721545"/>
    <lineage>
        <taxon>Bacteria</taxon>
        <taxon>Pseudomonadati</taxon>
        <taxon>Pseudomonadota</taxon>
        <taxon>Gammaproteobacteria</taxon>
        <taxon>Cellvibrionales</taxon>
        <taxon>Cellvibrionaceae</taxon>
        <taxon>Marinagarivorans</taxon>
    </lineage>
</organism>
<accession>A0AAN2BLH7</accession>
<dbReference type="RefSeq" id="WP_236984126.1">
    <property type="nucleotide sequence ID" value="NZ_AP023086.1"/>
</dbReference>
<sequence>MTDLPITTPVPESPDAHCPLDWSAIDTVLLDMDGTLLDLHFDNYFWLEHLPKRYAEHHKLDYSQAREKLHTQIKAYEGTLQWYCLDHWSELVQMDIPSLKREIKQKIKVRPHTEHFLSFLKAQKKKVILVTNAHRSGLEIKLEVTKIDQHLDVVVSSHDYQIPKEAPEFWLQLHASERFNPARTLFVDDTPRIVAKAREFGIAHLVCITHPDSQQEPRPACDQDFVYIEDFDKIIPTTAT</sequence>
<dbReference type="CDD" id="cd07505">
    <property type="entry name" value="HAD_BPGM-like"/>
    <property type="match status" value="1"/>
</dbReference>
<dbReference type="SUPFAM" id="SSF56784">
    <property type="entry name" value="HAD-like"/>
    <property type="match status" value="1"/>
</dbReference>
<dbReference type="InterPro" id="IPR006439">
    <property type="entry name" value="HAD-SF_hydro_IA"/>
</dbReference>
<dbReference type="EMBL" id="AP023086">
    <property type="protein sequence ID" value="BCD99153.1"/>
    <property type="molecule type" value="Genomic_DNA"/>
</dbReference>
<dbReference type="AlphaFoldDB" id="A0AAN2BLH7"/>
<dbReference type="SFLD" id="SFLDS00003">
    <property type="entry name" value="Haloacid_Dehalogenase"/>
    <property type="match status" value="1"/>
</dbReference>
<dbReference type="EC" id="3.1.3.5" evidence="1"/>
<keyword evidence="1" id="KW-0378">Hydrolase</keyword>
<dbReference type="PANTHER" id="PTHR43434">
    <property type="entry name" value="PHOSPHOGLYCOLATE PHOSPHATASE"/>
    <property type="match status" value="1"/>
</dbReference>
<dbReference type="Proteomes" id="UP001320119">
    <property type="component" value="Chromosome"/>
</dbReference>
<dbReference type="SFLD" id="SFLDG01129">
    <property type="entry name" value="C1.5:_HAD__Beta-PGM__Phosphata"/>
    <property type="match status" value="1"/>
</dbReference>
<dbReference type="GO" id="GO:0006281">
    <property type="term" value="P:DNA repair"/>
    <property type="evidence" value="ECO:0007669"/>
    <property type="project" value="TreeGrafter"/>
</dbReference>
<dbReference type="Pfam" id="PF00702">
    <property type="entry name" value="Hydrolase"/>
    <property type="match status" value="1"/>
</dbReference>
<dbReference type="KEGG" id="marq:MARGE09_P3354"/>
<evidence type="ECO:0000313" key="1">
    <source>
        <dbReference type="EMBL" id="BCD99153.1"/>
    </source>
</evidence>
<dbReference type="InterPro" id="IPR050155">
    <property type="entry name" value="HAD-like_hydrolase_sf"/>
</dbReference>
<reference evidence="1 2" key="1">
    <citation type="journal article" date="2022" name="IScience">
        <title>An ultrasensitive nanofiber-based assay for enzymatic hydrolysis and deep-sea microbial degradation of cellulose.</title>
        <authorList>
            <person name="Tsudome M."/>
            <person name="Tachioka M."/>
            <person name="Miyazaki M."/>
            <person name="Uchimura K."/>
            <person name="Tsuda M."/>
            <person name="Takaki Y."/>
            <person name="Deguchi S."/>
        </authorList>
    </citation>
    <scope>NUCLEOTIDE SEQUENCE [LARGE SCALE GENOMIC DNA]</scope>
    <source>
        <strain evidence="1 2">GE09</strain>
    </source>
</reference>
<protein>
    <submittedName>
        <fullName evidence="1">5'-nucleotidase</fullName>
        <ecNumber evidence="1">3.1.3.5</ecNumber>
    </submittedName>
</protein>
<keyword evidence="2" id="KW-1185">Reference proteome</keyword>
<dbReference type="Gene3D" id="3.40.50.1000">
    <property type="entry name" value="HAD superfamily/HAD-like"/>
    <property type="match status" value="1"/>
</dbReference>
<name>A0AAN2BLH7_9GAMM</name>
<dbReference type="PANTHER" id="PTHR43434:SF3">
    <property type="entry name" value="GMP_IMP NUCLEOTIDASE YRFG"/>
    <property type="match status" value="1"/>
</dbReference>
<dbReference type="InterPro" id="IPR036412">
    <property type="entry name" value="HAD-like_sf"/>
</dbReference>
<dbReference type="GO" id="GO:0008967">
    <property type="term" value="F:phosphoglycolate phosphatase activity"/>
    <property type="evidence" value="ECO:0007669"/>
    <property type="project" value="TreeGrafter"/>
</dbReference>
<dbReference type="NCBIfam" id="TIGR01509">
    <property type="entry name" value="HAD-SF-IA-v3"/>
    <property type="match status" value="1"/>
</dbReference>
<dbReference type="InterPro" id="IPR023214">
    <property type="entry name" value="HAD_sf"/>
</dbReference>
<proteinExistence type="predicted"/>
<dbReference type="NCBIfam" id="NF011564">
    <property type="entry name" value="PRK14988.1"/>
    <property type="match status" value="1"/>
</dbReference>